<keyword evidence="1" id="KW-0812">Transmembrane</keyword>
<gene>
    <name evidence="2" type="ORF">SAMN05216574_12846</name>
</gene>
<dbReference type="RefSeq" id="WP_092203548.1">
    <property type="nucleotide sequence ID" value="NZ_FOND01000028.1"/>
</dbReference>
<name>A0A1I2LU44_9ACTN</name>
<keyword evidence="3" id="KW-1185">Reference proteome</keyword>
<dbReference type="STRING" id="1798228.SAMN05216574_12846"/>
<dbReference type="AlphaFoldDB" id="A0A1I2LU44"/>
<accession>A0A1I2LU44</accession>
<dbReference type="EMBL" id="FOND01000028">
    <property type="protein sequence ID" value="SFF82784.1"/>
    <property type="molecule type" value="Genomic_DNA"/>
</dbReference>
<dbReference type="OrthoDB" id="424854at2"/>
<reference evidence="3" key="1">
    <citation type="submission" date="2016-10" db="EMBL/GenBank/DDBJ databases">
        <authorList>
            <person name="Varghese N."/>
            <person name="Submissions S."/>
        </authorList>
    </citation>
    <scope>NUCLEOTIDE SEQUENCE [LARGE SCALE GENOMIC DNA]</scope>
    <source>
        <strain evidence="3">DSM 46838</strain>
    </source>
</reference>
<keyword evidence="1" id="KW-0472">Membrane</keyword>
<sequence length="138" mass="14335">MSRSQDGGSRPHPAADASRGEYLLGGLGSVLIVALLAFLTYQALTPRESGPELTVTVTSIEPAPAGHAVHFRVLNSGGRTAEQVHVSGTLTRGGQQVGESTATVAYVPPESRRDGVLLFSRDPRDGDLAVAATGYVLP</sequence>
<keyword evidence="1" id="KW-1133">Transmembrane helix</keyword>
<proteinExistence type="predicted"/>
<evidence type="ECO:0000313" key="3">
    <source>
        <dbReference type="Proteomes" id="UP000198589"/>
    </source>
</evidence>
<protein>
    <submittedName>
        <fullName evidence="2">TIGR02588 family protein</fullName>
    </submittedName>
</protein>
<dbReference type="Proteomes" id="UP000198589">
    <property type="component" value="Unassembled WGS sequence"/>
</dbReference>
<organism evidence="2 3">
    <name type="scientific">Blastococcus tunisiensis</name>
    <dbReference type="NCBI Taxonomy" id="1798228"/>
    <lineage>
        <taxon>Bacteria</taxon>
        <taxon>Bacillati</taxon>
        <taxon>Actinomycetota</taxon>
        <taxon>Actinomycetes</taxon>
        <taxon>Geodermatophilales</taxon>
        <taxon>Geodermatophilaceae</taxon>
        <taxon>Blastococcus</taxon>
    </lineage>
</organism>
<feature type="transmembrane region" description="Helical" evidence="1">
    <location>
        <begin position="21"/>
        <end position="41"/>
    </location>
</feature>
<evidence type="ECO:0000313" key="2">
    <source>
        <dbReference type="EMBL" id="SFF82784.1"/>
    </source>
</evidence>
<evidence type="ECO:0000256" key="1">
    <source>
        <dbReference type="SAM" id="Phobius"/>
    </source>
</evidence>